<gene>
    <name evidence="1" type="ORF">M409DRAFT_22702</name>
</gene>
<protein>
    <submittedName>
        <fullName evidence="1">Uncharacterized protein</fullName>
    </submittedName>
</protein>
<keyword evidence="2" id="KW-1185">Reference proteome</keyword>
<organism evidence="1 2">
    <name type="scientific">Zasmidium cellare ATCC 36951</name>
    <dbReference type="NCBI Taxonomy" id="1080233"/>
    <lineage>
        <taxon>Eukaryota</taxon>
        <taxon>Fungi</taxon>
        <taxon>Dikarya</taxon>
        <taxon>Ascomycota</taxon>
        <taxon>Pezizomycotina</taxon>
        <taxon>Dothideomycetes</taxon>
        <taxon>Dothideomycetidae</taxon>
        <taxon>Mycosphaerellales</taxon>
        <taxon>Mycosphaerellaceae</taxon>
        <taxon>Zasmidium</taxon>
    </lineage>
</organism>
<dbReference type="OrthoDB" id="5314997at2759"/>
<sequence>MSHFRFLHLPRELRDVIYNYLIIPTKEIFAGVDEYDTIVTTTDVPTPALLQVSKQVKSEYLDQLPISRTLHVLGGHCSWWTGYPDLPGPLARSVKGCYVYIHVECYCDNMSEGEREEFEALGAQCDAVDFLHNYREALQPFLSQFPSLESVHLKIGLWGSEEATNDRAPEISEEGNVVDLMPSHSDGFTEALSMLVALPLEVSDMEVVRCLSEEEYDSYRMGEDHGLRTYVTWTRAGGWGKGNLRASDR</sequence>
<evidence type="ECO:0000313" key="2">
    <source>
        <dbReference type="Proteomes" id="UP000799537"/>
    </source>
</evidence>
<name>A0A6A6CJE8_ZASCE</name>
<reference evidence="1" key="1">
    <citation type="journal article" date="2020" name="Stud. Mycol.">
        <title>101 Dothideomycetes genomes: a test case for predicting lifestyles and emergence of pathogens.</title>
        <authorList>
            <person name="Haridas S."/>
            <person name="Albert R."/>
            <person name="Binder M."/>
            <person name="Bloem J."/>
            <person name="Labutti K."/>
            <person name="Salamov A."/>
            <person name="Andreopoulos B."/>
            <person name="Baker S."/>
            <person name="Barry K."/>
            <person name="Bills G."/>
            <person name="Bluhm B."/>
            <person name="Cannon C."/>
            <person name="Castanera R."/>
            <person name="Culley D."/>
            <person name="Daum C."/>
            <person name="Ezra D."/>
            <person name="Gonzalez J."/>
            <person name="Henrissat B."/>
            <person name="Kuo A."/>
            <person name="Liang C."/>
            <person name="Lipzen A."/>
            <person name="Lutzoni F."/>
            <person name="Magnuson J."/>
            <person name="Mondo S."/>
            <person name="Nolan M."/>
            <person name="Ohm R."/>
            <person name="Pangilinan J."/>
            <person name="Park H.-J."/>
            <person name="Ramirez L."/>
            <person name="Alfaro M."/>
            <person name="Sun H."/>
            <person name="Tritt A."/>
            <person name="Yoshinaga Y."/>
            <person name="Zwiers L.-H."/>
            <person name="Turgeon B."/>
            <person name="Goodwin S."/>
            <person name="Spatafora J."/>
            <person name="Crous P."/>
            <person name="Grigoriev I."/>
        </authorList>
    </citation>
    <scope>NUCLEOTIDE SEQUENCE</scope>
    <source>
        <strain evidence="1">ATCC 36951</strain>
    </source>
</reference>
<accession>A0A6A6CJE8</accession>
<evidence type="ECO:0000313" key="1">
    <source>
        <dbReference type="EMBL" id="KAF2167275.1"/>
    </source>
</evidence>
<dbReference type="EMBL" id="ML993594">
    <property type="protein sequence ID" value="KAF2167275.1"/>
    <property type="molecule type" value="Genomic_DNA"/>
</dbReference>
<dbReference type="RefSeq" id="XP_033668164.1">
    <property type="nucleotide sequence ID" value="XM_033806460.1"/>
</dbReference>
<dbReference type="Proteomes" id="UP000799537">
    <property type="component" value="Unassembled WGS sequence"/>
</dbReference>
<dbReference type="GeneID" id="54559732"/>
<proteinExistence type="predicted"/>
<dbReference type="AlphaFoldDB" id="A0A6A6CJE8"/>